<keyword evidence="2" id="KW-1185">Reference proteome</keyword>
<dbReference type="Proteomes" id="UP000790709">
    <property type="component" value="Unassembled WGS sequence"/>
</dbReference>
<evidence type="ECO:0000313" key="2">
    <source>
        <dbReference type="Proteomes" id="UP000790709"/>
    </source>
</evidence>
<protein>
    <submittedName>
        <fullName evidence="1">Uncharacterized protein</fullName>
    </submittedName>
</protein>
<comment type="caution">
    <text evidence="1">The sequence shown here is derived from an EMBL/GenBank/DDBJ whole genome shotgun (WGS) entry which is preliminary data.</text>
</comment>
<gene>
    <name evidence="1" type="ORF">BV22DRAFT_1129323</name>
</gene>
<accession>A0ACB8BGR5</accession>
<dbReference type="EMBL" id="MU266410">
    <property type="protein sequence ID" value="KAH7925056.1"/>
    <property type="molecule type" value="Genomic_DNA"/>
</dbReference>
<name>A0ACB8BGR5_9AGAM</name>
<organism evidence="1 2">
    <name type="scientific">Leucogyrophana mollusca</name>
    <dbReference type="NCBI Taxonomy" id="85980"/>
    <lineage>
        <taxon>Eukaryota</taxon>
        <taxon>Fungi</taxon>
        <taxon>Dikarya</taxon>
        <taxon>Basidiomycota</taxon>
        <taxon>Agaricomycotina</taxon>
        <taxon>Agaricomycetes</taxon>
        <taxon>Agaricomycetidae</taxon>
        <taxon>Boletales</taxon>
        <taxon>Boletales incertae sedis</taxon>
        <taxon>Leucogyrophana</taxon>
    </lineage>
</organism>
<evidence type="ECO:0000313" key="1">
    <source>
        <dbReference type="EMBL" id="KAH7925056.1"/>
    </source>
</evidence>
<reference evidence="1" key="1">
    <citation type="journal article" date="2021" name="New Phytol.">
        <title>Evolutionary innovations through gain and loss of genes in the ectomycorrhizal Boletales.</title>
        <authorList>
            <person name="Wu G."/>
            <person name="Miyauchi S."/>
            <person name="Morin E."/>
            <person name="Kuo A."/>
            <person name="Drula E."/>
            <person name="Varga T."/>
            <person name="Kohler A."/>
            <person name="Feng B."/>
            <person name="Cao Y."/>
            <person name="Lipzen A."/>
            <person name="Daum C."/>
            <person name="Hundley H."/>
            <person name="Pangilinan J."/>
            <person name="Johnson J."/>
            <person name="Barry K."/>
            <person name="LaButti K."/>
            <person name="Ng V."/>
            <person name="Ahrendt S."/>
            <person name="Min B."/>
            <person name="Choi I.G."/>
            <person name="Park H."/>
            <person name="Plett J.M."/>
            <person name="Magnuson J."/>
            <person name="Spatafora J.W."/>
            <person name="Nagy L.G."/>
            <person name="Henrissat B."/>
            <person name="Grigoriev I.V."/>
            <person name="Yang Z.L."/>
            <person name="Xu J."/>
            <person name="Martin F.M."/>
        </authorList>
    </citation>
    <scope>NUCLEOTIDE SEQUENCE</scope>
    <source>
        <strain evidence="1">KUC20120723A-06</strain>
    </source>
</reference>
<proteinExistence type="predicted"/>
<sequence length="137" mass="14892">MLFSAAAIATLFTATFVGAMPAERSVIPEARAGAYIKMCTGKNLGGFCETYPSSQVTTGACYTVVFNGDYSAMNDKIRSLHFSGAGRFQYSFYHDYKNGKCEKELKPNYITGEGKKLPTIVPSSLYPASCVEICHLV</sequence>